<keyword evidence="5" id="KW-0547">Nucleotide-binding</keyword>
<keyword evidence="7 9" id="KW-1133">Transmembrane helix</keyword>
<proteinExistence type="predicted"/>
<organism evidence="12 13">
    <name type="scientific">Alkalicoccus halolimnae</name>
    <dbReference type="NCBI Taxonomy" id="1667239"/>
    <lineage>
        <taxon>Bacteria</taxon>
        <taxon>Bacillati</taxon>
        <taxon>Bacillota</taxon>
        <taxon>Bacilli</taxon>
        <taxon>Bacillales</taxon>
        <taxon>Bacillaceae</taxon>
        <taxon>Alkalicoccus</taxon>
    </lineage>
</organism>
<evidence type="ECO:0000256" key="4">
    <source>
        <dbReference type="ARBA" id="ARBA00022692"/>
    </source>
</evidence>
<evidence type="ECO:0000313" key="12">
    <source>
        <dbReference type="EMBL" id="WWD78577.1"/>
    </source>
</evidence>
<reference evidence="12 13" key="1">
    <citation type="submission" date="2024-01" db="EMBL/GenBank/DDBJ databases">
        <title>Complete Genome Sequence of Alkalicoccus halolimnae BZ-SZ-XJ29T, a Moderately Halophilic Bacterium Isolated from a Salt Lake.</title>
        <authorList>
            <person name="Zhao B."/>
        </authorList>
    </citation>
    <scope>NUCLEOTIDE SEQUENCE [LARGE SCALE GENOMIC DNA]</scope>
    <source>
        <strain evidence="12 13">BZ-SZ-XJ29</strain>
    </source>
</reference>
<feature type="transmembrane region" description="Helical" evidence="9">
    <location>
        <begin position="21"/>
        <end position="43"/>
    </location>
</feature>
<feature type="domain" description="ABC transmembrane type-1" evidence="11">
    <location>
        <begin position="21"/>
        <end position="303"/>
    </location>
</feature>
<accession>A0A5C7FRF1</accession>
<dbReference type="GO" id="GO:0005886">
    <property type="term" value="C:plasma membrane"/>
    <property type="evidence" value="ECO:0007669"/>
    <property type="project" value="UniProtKB-SubCell"/>
</dbReference>
<comment type="subcellular location">
    <subcellularLocation>
        <location evidence="1">Cell membrane</location>
        <topology evidence="1">Multi-pass membrane protein</topology>
    </subcellularLocation>
</comment>
<dbReference type="Pfam" id="PF00664">
    <property type="entry name" value="ABC_membrane"/>
    <property type="match status" value="1"/>
</dbReference>
<evidence type="ECO:0000256" key="2">
    <source>
        <dbReference type="ARBA" id="ARBA00022448"/>
    </source>
</evidence>
<dbReference type="KEGG" id="ahal:FTX54_009015"/>
<feature type="transmembrane region" description="Helical" evidence="9">
    <location>
        <begin position="280"/>
        <end position="298"/>
    </location>
</feature>
<evidence type="ECO:0000259" key="11">
    <source>
        <dbReference type="PROSITE" id="PS50929"/>
    </source>
</evidence>
<evidence type="ECO:0000256" key="6">
    <source>
        <dbReference type="ARBA" id="ARBA00022840"/>
    </source>
</evidence>
<dbReference type="AlphaFoldDB" id="A0A5C7FRF1"/>
<keyword evidence="2" id="KW-0813">Transport</keyword>
<keyword evidence="3" id="KW-1003">Cell membrane</keyword>
<dbReference type="GO" id="GO:0016887">
    <property type="term" value="F:ATP hydrolysis activity"/>
    <property type="evidence" value="ECO:0007669"/>
    <property type="project" value="InterPro"/>
</dbReference>
<dbReference type="SMART" id="SM00382">
    <property type="entry name" value="AAA"/>
    <property type="match status" value="1"/>
</dbReference>
<dbReference type="FunFam" id="3.40.50.300:FF:000221">
    <property type="entry name" value="Multidrug ABC transporter ATP-binding protein"/>
    <property type="match status" value="1"/>
</dbReference>
<dbReference type="CDD" id="cd18541">
    <property type="entry name" value="ABC_6TM_TmrB_like"/>
    <property type="match status" value="1"/>
</dbReference>
<dbReference type="PROSITE" id="PS50929">
    <property type="entry name" value="ABC_TM1F"/>
    <property type="match status" value="1"/>
</dbReference>
<dbReference type="OrthoDB" id="9770415at2"/>
<feature type="transmembrane region" description="Helical" evidence="9">
    <location>
        <begin position="58"/>
        <end position="77"/>
    </location>
</feature>
<evidence type="ECO:0000256" key="5">
    <source>
        <dbReference type="ARBA" id="ARBA00022741"/>
    </source>
</evidence>
<dbReference type="InterPro" id="IPR011527">
    <property type="entry name" value="ABC1_TM_dom"/>
</dbReference>
<feature type="domain" description="ABC transporter" evidence="10">
    <location>
        <begin position="331"/>
        <end position="569"/>
    </location>
</feature>
<dbReference type="Proteomes" id="UP000321816">
    <property type="component" value="Chromosome"/>
</dbReference>
<dbReference type="GO" id="GO:0015421">
    <property type="term" value="F:ABC-type oligopeptide transporter activity"/>
    <property type="evidence" value="ECO:0007669"/>
    <property type="project" value="TreeGrafter"/>
</dbReference>
<dbReference type="SUPFAM" id="SSF52540">
    <property type="entry name" value="P-loop containing nucleoside triphosphate hydrolases"/>
    <property type="match status" value="1"/>
</dbReference>
<keyword evidence="4 9" id="KW-0812">Transmembrane</keyword>
<dbReference type="PANTHER" id="PTHR43394:SF1">
    <property type="entry name" value="ATP-BINDING CASSETTE SUB-FAMILY B MEMBER 10, MITOCHONDRIAL"/>
    <property type="match status" value="1"/>
</dbReference>
<dbReference type="InterPro" id="IPR039421">
    <property type="entry name" value="Type_1_exporter"/>
</dbReference>
<dbReference type="PROSITE" id="PS50893">
    <property type="entry name" value="ABC_TRANSPORTER_2"/>
    <property type="match status" value="1"/>
</dbReference>
<name>A0A5C7FRF1_9BACI</name>
<sequence length="583" mass="64458">MKVFMDLAWYFKQEKVRYGTGVIILMLVSALTLIPPYVIGIIVDSIANETLTPDDLTLWMGILLIIGISSYIFRYIWRILIFGASIKLARILRNRLYKHFTAMSSSFFQKKRTGDLMAHATNDIRAIEQTAGAGVLTLVDSLTMGGYVIITMAAVISWELTLIALIPMPLMAFATSKYGSLLHQRFGKAQAAFSSLNDKVQESISGVKVTKTFGYEEKEIESFREQSDDVVNKNMAVARVDALFDPTISLVVGMSFFLSVAFGSLYVIDGEITIGQLTSFTVYLGLLIWPMLAFGWFFNIVERGRASNDRVSSLLRAKQEITDDPDASSEMPEGEIMFAIDLFSYSGAEDLKNVEIFIPTGATLGVAGRTGSGKTTLVQSLLRDFDITEGTVYIDGHPITRYKKNALLSAVAYVPQDHFLFSATIADNIAFGLPEASYKDIIQAAKAAAVHEDISRFPQGYETIVGERGVTLSGGQKQRVSIARALLLNPQILILDDSLSAVDARTEEFILNSLREARKNKTTIITAHRLSALHHADEIVVMDNGSISERGTHRFLMSESGWYAEMYQTQQLEKELEGGKGDA</sequence>
<dbReference type="InterPro" id="IPR036640">
    <property type="entry name" value="ABC1_TM_sf"/>
</dbReference>
<dbReference type="SUPFAM" id="SSF90123">
    <property type="entry name" value="ABC transporter transmembrane region"/>
    <property type="match status" value="1"/>
</dbReference>
<evidence type="ECO:0000256" key="3">
    <source>
        <dbReference type="ARBA" id="ARBA00022475"/>
    </source>
</evidence>
<dbReference type="InterPro" id="IPR003593">
    <property type="entry name" value="AAA+_ATPase"/>
</dbReference>
<evidence type="ECO:0000256" key="7">
    <source>
        <dbReference type="ARBA" id="ARBA00022989"/>
    </source>
</evidence>
<keyword evidence="6" id="KW-0067">ATP-binding</keyword>
<evidence type="ECO:0000313" key="13">
    <source>
        <dbReference type="Proteomes" id="UP000321816"/>
    </source>
</evidence>
<dbReference type="InterPro" id="IPR027417">
    <property type="entry name" value="P-loop_NTPase"/>
</dbReference>
<protein>
    <submittedName>
        <fullName evidence="12">ABC transporter transmembrane domain-containing protein</fullName>
    </submittedName>
</protein>
<evidence type="ECO:0000256" key="8">
    <source>
        <dbReference type="ARBA" id="ARBA00023136"/>
    </source>
</evidence>
<keyword evidence="8 9" id="KW-0472">Membrane</keyword>
<dbReference type="RefSeq" id="WP_147802272.1">
    <property type="nucleotide sequence ID" value="NZ_CP144914.1"/>
</dbReference>
<feature type="transmembrane region" description="Helical" evidence="9">
    <location>
        <begin position="248"/>
        <end position="268"/>
    </location>
</feature>
<dbReference type="InterPro" id="IPR003439">
    <property type="entry name" value="ABC_transporter-like_ATP-bd"/>
</dbReference>
<evidence type="ECO:0000256" key="1">
    <source>
        <dbReference type="ARBA" id="ARBA00004651"/>
    </source>
</evidence>
<dbReference type="FunFam" id="1.20.1560.10:FF:000011">
    <property type="entry name" value="Multidrug ABC transporter ATP-binding protein"/>
    <property type="match status" value="1"/>
</dbReference>
<dbReference type="Pfam" id="PF00005">
    <property type="entry name" value="ABC_tran"/>
    <property type="match status" value="1"/>
</dbReference>
<keyword evidence="13" id="KW-1185">Reference proteome</keyword>
<dbReference type="GO" id="GO:0005524">
    <property type="term" value="F:ATP binding"/>
    <property type="evidence" value="ECO:0007669"/>
    <property type="project" value="UniProtKB-KW"/>
</dbReference>
<evidence type="ECO:0000256" key="9">
    <source>
        <dbReference type="SAM" id="Phobius"/>
    </source>
</evidence>
<dbReference type="PROSITE" id="PS00211">
    <property type="entry name" value="ABC_TRANSPORTER_1"/>
    <property type="match status" value="1"/>
</dbReference>
<dbReference type="EMBL" id="CP144914">
    <property type="protein sequence ID" value="WWD78577.1"/>
    <property type="molecule type" value="Genomic_DNA"/>
</dbReference>
<dbReference type="InterPro" id="IPR017871">
    <property type="entry name" value="ABC_transporter-like_CS"/>
</dbReference>
<dbReference type="Gene3D" id="3.40.50.300">
    <property type="entry name" value="P-loop containing nucleotide triphosphate hydrolases"/>
    <property type="match status" value="1"/>
</dbReference>
<gene>
    <name evidence="12" type="ORF">FTX54_009015</name>
</gene>
<dbReference type="Gene3D" id="1.20.1560.10">
    <property type="entry name" value="ABC transporter type 1, transmembrane domain"/>
    <property type="match status" value="1"/>
</dbReference>
<evidence type="ECO:0000259" key="10">
    <source>
        <dbReference type="PROSITE" id="PS50893"/>
    </source>
</evidence>
<dbReference type="PANTHER" id="PTHR43394">
    <property type="entry name" value="ATP-DEPENDENT PERMEASE MDL1, MITOCHONDRIAL"/>
    <property type="match status" value="1"/>
</dbReference>